<dbReference type="PANTHER" id="PTHR32282:SF34">
    <property type="entry name" value="PENICILLIN-BINDING PROTEIN 1A"/>
    <property type="match status" value="1"/>
</dbReference>
<evidence type="ECO:0000256" key="1">
    <source>
        <dbReference type="ARBA" id="ARBA00022679"/>
    </source>
</evidence>
<gene>
    <name evidence="5" type="ORF">E6W39_27385</name>
</gene>
<evidence type="ECO:0000313" key="6">
    <source>
        <dbReference type="Proteomes" id="UP000319103"/>
    </source>
</evidence>
<organism evidence="5 6">
    <name type="scientific">Kitasatospora acidiphila</name>
    <dbReference type="NCBI Taxonomy" id="2567942"/>
    <lineage>
        <taxon>Bacteria</taxon>
        <taxon>Bacillati</taxon>
        <taxon>Actinomycetota</taxon>
        <taxon>Actinomycetes</taxon>
        <taxon>Kitasatosporales</taxon>
        <taxon>Streptomycetaceae</taxon>
        <taxon>Kitasatospora</taxon>
    </lineage>
</organism>
<keyword evidence="3" id="KW-1133">Transmembrane helix</keyword>
<dbReference type="InterPro" id="IPR036950">
    <property type="entry name" value="PBP_transglycosylase"/>
</dbReference>
<keyword evidence="3" id="KW-0472">Membrane</keyword>
<protein>
    <recommendedName>
        <fullName evidence="4">Glycosyl transferase family 51 domain-containing protein</fullName>
    </recommendedName>
</protein>
<dbReference type="Proteomes" id="UP000319103">
    <property type="component" value="Unassembled WGS sequence"/>
</dbReference>
<name>A0A540W8D6_9ACTN</name>
<accession>A0A540W8D6</accession>
<dbReference type="SUPFAM" id="SSF53955">
    <property type="entry name" value="Lysozyme-like"/>
    <property type="match status" value="1"/>
</dbReference>
<dbReference type="OrthoDB" id="9766909at2"/>
<dbReference type="Pfam" id="PF00912">
    <property type="entry name" value="Transgly"/>
    <property type="match status" value="1"/>
</dbReference>
<evidence type="ECO:0000256" key="3">
    <source>
        <dbReference type="SAM" id="Phobius"/>
    </source>
</evidence>
<evidence type="ECO:0000256" key="2">
    <source>
        <dbReference type="SAM" id="MobiDB-lite"/>
    </source>
</evidence>
<comment type="caution">
    <text evidence="5">The sequence shown here is derived from an EMBL/GenBank/DDBJ whole genome shotgun (WGS) entry which is preliminary data.</text>
</comment>
<dbReference type="InterPro" id="IPR001264">
    <property type="entry name" value="Glyco_trans_51"/>
</dbReference>
<dbReference type="GO" id="GO:0030288">
    <property type="term" value="C:outer membrane-bounded periplasmic space"/>
    <property type="evidence" value="ECO:0007669"/>
    <property type="project" value="TreeGrafter"/>
</dbReference>
<feature type="region of interest" description="Disordered" evidence="2">
    <location>
        <begin position="1"/>
        <end position="28"/>
    </location>
</feature>
<sequence>MDRPRAPTGTGLAERPGPVPRPTSAPVSRLRRLLRSGRPRRAGWRRLIPTRRFALFSTLTVLLGCAGFLGLGLLLVKVPDAHAAATAQRNTWLYRDGTVLAQTGETNRQSVALDQVSPEAQHAVLAAEDRSFYREGAVNPSALLRAGWNTLTGQGTQGGSTITQQYVKNAYLTHQQTVSRKARELSRSAISPRPPR</sequence>
<dbReference type="InterPro" id="IPR023346">
    <property type="entry name" value="Lysozyme-like_dom_sf"/>
</dbReference>
<dbReference type="AlphaFoldDB" id="A0A540W8D6"/>
<dbReference type="EMBL" id="VIGB01000003">
    <property type="protein sequence ID" value="TQF05279.1"/>
    <property type="molecule type" value="Genomic_DNA"/>
</dbReference>
<dbReference type="GO" id="GO:0008955">
    <property type="term" value="F:peptidoglycan glycosyltransferase activity"/>
    <property type="evidence" value="ECO:0007669"/>
    <property type="project" value="TreeGrafter"/>
</dbReference>
<evidence type="ECO:0000313" key="5">
    <source>
        <dbReference type="EMBL" id="TQF05279.1"/>
    </source>
</evidence>
<proteinExistence type="predicted"/>
<dbReference type="GO" id="GO:0009252">
    <property type="term" value="P:peptidoglycan biosynthetic process"/>
    <property type="evidence" value="ECO:0007669"/>
    <property type="project" value="TreeGrafter"/>
</dbReference>
<feature type="transmembrane region" description="Helical" evidence="3">
    <location>
        <begin position="53"/>
        <end position="76"/>
    </location>
</feature>
<keyword evidence="6" id="KW-1185">Reference proteome</keyword>
<evidence type="ECO:0000259" key="4">
    <source>
        <dbReference type="Pfam" id="PF00912"/>
    </source>
</evidence>
<dbReference type="Gene3D" id="1.10.3810.10">
    <property type="entry name" value="Biosynthetic peptidoglycan transglycosylase-like"/>
    <property type="match status" value="1"/>
</dbReference>
<keyword evidence="3" id="KW-0812">Transmembrane</keyword>
<keyword evidence="1" id="KW-0808">Transferase</keyword>
<feature type="domain" description="Glycosyl transferase family 51" evidence="4">
    <location>
        <begin position="97"/>
        <end position="186"/>
    </location>
</feature>
<dbReference type="PANTHER" id="PTHR32282">
    <property type="entry name" value="BINDING PROTEIN TRANSPEPTIDASE, PUTATIVE-RELATED"/>
    <property type="match status" value="1"/>
</dbReference>
<reference evidence="5 6" key="1">
    <citation type="submission" date="2019-06" db="EMBL/GenBank/DDBJ databases">
        <title>Description of Kitasatospora acidophila sp. nov. isolated from pine grove soil, and reclassification of Streptomyces novaecaesareae to Kitasatospora novaeceasareae comb. nov.</title>
        <authorList>
            <person name="Kim M.J."/>
        </authorList>
    </citation>
    <scope>NUCLEOTIDE SEQUENCE [LARGE SCALE GENOMIC DNA]</scope>
    <source>
        <strain evidence="5 6">MMS16-CNU292</strain>
    </source>
</reference>
<dbReference type="InterPro" id="IPR050396">
    <property type="entry name" value="Glycosyltr_51/Transpeptidase"/>
</dbReference>